<dbReference type="GO" id="GO:0035435">
    <property type="term" value="P:phosphate ion transmembrane transport"/>
    <property type="evidence" value="ECO:0007669"/>
    <property type="project" value="TreeGrafter"/>
</dbReference>
<feature type="transmembrane region" description="Helical" evidence="6">
    <location>
        <begin position="72"/>
        <end position="94"/>
    </location>
</feature>
<organism evidence="8 9">
    <name type="scientific">Guptibacillus hwajinpoensis</name>
    <dbReference type="NCBI Taxonomy" id="208199"/>
    <lineage>
        <taxon>Bacteria</taxon>
        <taxon>Bacillati</taxon>
        <taxon>Bacillota</taxon>
        <taxon>Bacilli</taxon>
        <taxon>Bacillales</taxon>
        <taxon>Guptibacillaceae</taxon>
        <taxon>Guptibacillus</taxon>
    </lineage>
</organism>
<feature type="signal peptide" evidence="7">
    <location>
        <begin position="1"/>
        <end position="21"/>
    </location>
</feature>
<feature type="transmembrane region" description="Helical" evidence="6">
    <location>
        <begin position="114"/>
        <end position="145"/>
    </location>
</feature>
<keyword evidence="3 6" id="KW-0812">Transmembrane</keyword>
<dbReference type="InterPro" id="IPR001204">
    <property type="entry name" value="Phos_transporter"/>
</dbReference>
<evidence type="ECO:0000313" key="8">
    <source>
        <dbReference type="EMBL" id="MYL63066.1"/>
    </source>
</evidence>
<comment type="subcellular location">
    <subcellularLocation>
        <location evidence="1">Membrane</location>
        <topology evidence="1">Multi-pass membrane protein</topology>
    </subcellularLocation>
</comment>
<evidence type="ECO:0000256" key="2">
    <source>
        <dbReference type="ARBA" id="ARBA00022448"/>
    </source>
</evidence>
<dbReference type="GO" id="GO:0016020">
    <property type="term" value="C:membrane"/>
    <property type="evidence" value="ECO:0007669"/>
    <property type="project" value="UniProtKB-SubCell"/>
</dbReference>
<dbReference type="AlphaFoldDB" id="A0A845EX06"/>
<evidence type="ECO:0000256" key="6">
    <source>
        <dbReference type="SAM" id="Phobius"/>
    </source>
</evidence>
<sequence length="354" mass="36730">MTILVITVALFFAMNIGASGAAASMGVAYGAGAIKKRRTALAVCAFGIVAGAIFGGGNVIKTMGSGIIPTSVLSLKVILIIFISATTALFLANIMGIPLSTSEVTVGSVVGVGIAYRALFFSNVMVIMLLWIIIPVIAFVTALIVGKGLKALKKRLHLTTKWQKTLTIVLIAAGFLEAFSAGMNNVANAVGPLVGAGVLSLSHGAWLGGAFVALGALVFGSRVLETNGYRITRFSLGEGCAISGTSAGLVIGASLFGIPVPLTQITTSSIIGIGTAKDGFQLWQKDVITKMLKVWAVSPVFSLVISYSMIKLFLESDLYTLIAIGSVILATVGSGSLIRSIRTQKRTLQEKESL</sequence>
<feature type="transmembrane region" description="Helical" evidence="6">
    <location>
        <begin position="203"/>
        <end position="224"/>
    </location>
</feature>
<reference evidence="8 9" key="1">
    <citation type="submission" date="2019-11" db="EMBL/GenBank/DDBJ databases">
        <title>Genome sequences of 17 halophilic strains isolated from different environments.</title>
        <authorList>
            <person name="Furrow R.E."/>
        </authorList>
    </citation>
    <scope>NUCLEOTIDE SEQUENCE [LARGE SCALE GENOMIC DNA]</scope>
    <source>
        <strain evidence="8 9">22506_14_FS</strain>
    </source>
</reference>
<evidence type="ECO:0000313" key="9">
    <source>
        <dbReference type="Proteomes" id="UP000447833"/>
    </source>
</evidence>
<dbReference type="Pfam" id="PF01384">
    <property type="entry name" value="PHO4"/>
    <property type="match status" value="1"/>
</dbReference>
<evidence type="ECO:0000256" key="5">
    <source>
        <dbReference type="ARBA" id="ARBA00023136"/>
    </source>
</evidence>
<feature type="transmembrane region" description="Helical" evidence="6">
    <location>
        <begin position="319"/>
        <end position="338"/>
    </location>
</feature>
<dbReference type="PANTHER" id="PTHR11101">
    <property type="entry name" value="PHOSPHATE TRANSPORTER"/>
    <property type="match status" value="1"/>
</dbReference>
<evidence type="ECO:0000256" key="1">
    <source>
        <dbReference type="ARBA" id="ARBA00004141"/>
    </source>
</evidence>
<feature type="transmembrane region" description="Helical" evidence="6">
    <location>
        <begin position="40"/>
        <end position="60"/>
    </location>
</feature>
<evidence type="ECO:0000256" key="7">
    <source>
        <dbReference type="SAM" id="SignalP"/>
    </source>
</evidence>
<keyword evidence="7" id="KW-0732">Signal</keyword>
<comment type="caution">
    <text evidence="8">The sequence shown here is derived from an EMBL/GenBank/DDBJ whole genome shotgun (WGS) entry which is preliminary data.</text>
</comment>
<evidence type="ECO:0000256" key="3">
    <source>
        <dbReference type="ARBA" id="ARBA00022692"/>
    </source>
</evidence>
<dbReference type="Proteomes" id="UP000447833">
    <property type="component" value="Unassembled WGS sequence"/>
</dbReference>
<dbReference type="GO" id="GO:0005315">
    <property type="term" value="F:phosphate transmembrane transporter activity"/>
    <property type="evidence" value="ECO:0007669"/>
    <property type="project" value="InterPro"/>
</dbReference>
<feature type="chain" id="PRO_5033037604" evidence="7">
    <location>
        <begin position="22"/>
        <end position="354"/>
    </location>
</feature>
<dbReference type="EMBL" id="WMEY01000002">
    <property type="protein sequence ID" value="MYL63066.1"/>
    <property type="molecule type" value="Genomic_DNA"/>
</dbReference>
<keyword evidence="4 6" id="KW-1133">Transmembrane helix</keyword>
<dbReference type="PANTHER" id="PTHR11101:SF80">
    <property type="entry name" value="PHOSPHATE TRANSPORTER"/>
    <property type="match status" value="1"/>
</dbReference>
<keyword evidence="2" id="KW-0813">Transport</keyword>
<evidence type="ECO:0000256" key="4">
    <source>
        <dbReference type="ARBA" id="ARBA00022989"/>
    </source>
</evidence>
<proteinExistence type="predicted"/>
<gene>
    <name evidence="8" type="ORF">GLW07_06795</name>
</gene>
<accession>A0A845EX06</accession>
<feature type="transmembrane region" description="Helical" evidence="6">
    <location>
        <begin position="166"/>
        <end position="183"/>
    </location>
</feature>
<feature type="transmembrane region" description="Helical" evidence="6">
    <location>
        <begin position="294"/>
        <end position="313"/>
    </location>
</feature>
<name>A0A845EX06_9BACL</name>
<protein>
    <submittedName>
        <fullName evidence="8">Inorganic phosphate transporter</fullName>
    </submittedName>
</protein>
<dbReference type="RefSeq" id="WP_160918759.1">
    <property type="nucleotide sequence ID" value="NZ_WMEY01000002.1"/>
</dbReference>
<keyword evidence="5 6" id="KW-0472">Membrane</keyword>